<gene>
    <name evidence="2" type="ORF">HNI00_14165</name>
</gene>
<dbReference type="InterPro" id="IPR036397">
    <property type="entry name" value="RNaseH_sf"/>
</dbReference>
<protein>
    <recommendedName>
        <fullName evidence="1">Tc1-like transposase DDE domain-containing protein</fullName>
    </recommendedName>
</protein>
<evidence type="ECO:0000259" key="1">
    <source>
        <dbReference type="Pfam" id="PF13358"/>
    </source>
</evidence>
<proteinExistence type="predicted"/>
<name>A0AA96YAL9_9CYAN</name>
<feature type="domain" description="Tc1-like transposase DDE" evidence="1">
    <location>
        <begin position="12"/>
        <end position="62"/>
    </location>
</feature>
<sequence>MSGVLKIDIADTAEALKAVLEEQQGAPQRRSDKAILVFQPPYCPEVNPIEGVWRELKRELAWVHVDDACQLQHAISQWVCRLSAESLRSLTQWDWIVDALCVAGI</sequence>
<dbReference type="AlphaFoldDB" id="A0AA96YAL9"/>
<dbReference type="Gene3D" id="3.30.420.10">
    <property type="entry name" value="Ribonuclease H-like superfamily/Ribonuclease H"/>
    <property type="match status" value="1"/>
</dbReference>
<dbReference type="KEGG" id="tog:HNI00_14165"/>
<dbReference type="Pfam" id="PF13358">
    <property type="entry name" value="DDE_3"/>
    <property type="match status" value="1"/>
</dbReference>
<dbReference type="EMBL" id="CP053540">
    <property type="protein sequence ID" value="WOB44168.1"/>
    <property type="molecule type" value="Genomic_DNA"/>
</dbReference>
<reference evidence="2" key="1">
    <citation type="submission" date="2020-05" db="EMBL/GenBank/DDBJ databases">
        <authorList>
            <person name="Zhu T."/>
            <person name="Keshari N."/>
            <person name="Lu X."/>
        </authorList>
    </citation>
    <scope>NUCLEOTIDE SEQUENCE</scope>
    <source>
        <strain evidence="2">NK1-22</strain>
    </source>
</reference>
<evidence type="ECO:0000313" key="2">
    <source>
        <dbReference type="EMBL" id="WOB44168.1"/>
    </source>
</evidence>
<organism evidence="2">
    <name type="scientific">Thermoleptolyngbya oregonensis NK1-22</name>
    <dbReference type="NCBI Taxonomy" id="2547457"/>
    <lineage>
        <taxon>Bacteria</taxon>
        <taxon>Bacillati</taxon>
        <taxon>Cyanobacteriota</taxon>
        <taxon>Cyanophyceae</taxon>
        <taxon>Oculatellales</taxon>
        <taxon>Oculatellaceae</taxon>
        <taxon>Thermoleptolyngbya</taxon>
    </lineage>
</organism>
<dbReference type="InterPro" id="IPR038717">
    <property type="entry name" value="Tc1-like_DDE_dom"/>
</dbReference>
<accession>A0AA96YAL9</accession>
<dbReference type="GO" id="GO:0003676">
    <property type="term" value="F:nucleic acid binding"/>
    <property type="evidence" value="ECO:0007669"/>
    <property type="project" value="InterPro"/>
</dbReference>